<feature type="non-terminal residue" evidence="2">
    <location>
        <position position="73"/>
    </location>
</feature>
<dbReference type="Proteomes" id="UP001176517">
    <property type="component" value="Unassembled WGS sequence"/>
</dbReference>
<feature type="compositionally biased region" description="Low complexity" evidence="1">
    <location>
        <begin position="36"/>
        <end position="53"/>
    </location>
</feature>
<reference evidence="2" key="1">
    <citation type="journal article" date="2023" name="PhytoFront">
        <title>Draft Genome Resources of Seven Strains of Tilletia horrida, Causal Agent of Kernel Smut of Rice.</title>
        <authorList>
            <person name="Khanal S."/>
            <person name="Antony Babu S."/>
            <person name="Zhou X.G."/>
        </authorList>
    </citation>
    <scope>NUCLEOTIDE SEQUENCE</scope>
    <source>
        <strain evidence="2">TX6</strain>
    </source>
</reference>
<evidence type="ECO:0000256" key="1">
    <source>
        <dbReference type="SAM" id="MobiDB-lite"/>
    </source>
</evidence>
<feature type="region of interest" description="Disordered" evidence="1">
    <location>
        <begin position="30"/>
        <end position="58"/>
    </location>
</feature>
<organism evidence="2 3">
    <name type="scientific">Tilletia horrida</name>
    <dbReference type="NCBI Taxonomy" id="155126"/>
    <lineage>
        <taxon>Eukaryota</taxon>
        <taxon>Fungi</taxon>
        <taxon>Dikarya</taxon>
        <taxon>Basidiomycota</taxon>
        <taxon>Ustilaginomycotina</taxon>
        <taxon>Exobasidiomycetes</taxon>
        <taxon>Tilletiales</taxon>
        <taxon>Tilletiaceae</taxon>
        <taxon>Tilletia</taxon>
    </lineage>
</organism>
<comment type="caution">
    <text evidence="2">The sequence shown here is derived from an EMBL/GenBank/DDBJ whole genome shotgun (WGS) entry which is preliminary data.</text>
</comment>
<gene>
    <name evidence="2" type="ORF">OC846_006362</name>
</gene>
<feature type="non-terminal residue" evidence="2">
    <location>
        <position position="1"/>
    </location>
</feature>
<protein>
    <submittedName>
        <fullName evidence="2">Uncharacterized protein</fullName>
    </submittedName>
</protein>
<keyword evidence="3" id="KW-1185">Reference proteome</keyword>
<sequence length="73" mass="8026">TIKGRWPSLPTLASTAERNILTCATTTYASSRKPATSTSSTSIRTIKLRTSSPSPCPSPSWPNIDFRWAFRPN</sequence>
<proteinExistence type="predicted"/>
<dbReference type="EMBL" id="JAPDMZ010000345">
    <property type="protein sequence ID" value="KAK0543588.1"/>
    <property type="molecule type" value="Genomic_DNA"/>
</dbReference>
<accession>A0AAN6GJL8</accession>
<name>A0AAN6GJL8_9BASI</name>
<evidence type="ECO:0000313" key="3">
    <source>
        <dbReference type="Proteomes" id="UP001176517"/>
    </source>
</evidence>
<dbReference type="AlphaFoldDB" id="A0AAN6GJL8"/>
<evidence type="ECO:0000313" key="2">
    <source>
        <dbReference type="EMBL" id="KAK0543588.1"/>
    </source>
</evidence>